<evidence type="ECO:0000259" key="1">
    <source>
        <dbReference type="Pfam" id="PF13966"/>
    </source>
</evidence>
<reference evidence="2 3" key="1">
    <citation type="journal article" date="2016" name="Sci. Rep.">
        <title>The Dendrobium catenatum Lindl. genome sequence provides insights into polysaccharide synthase, floral development and adaptive evolution.</title>
        <authorList>
            <person name="Zhang G.Q."/>
            <person name="Xu Q."/>
            <person name="Bian C."/>
            <person name="Tsai W.C."/>
            <person name="Yeh C.M."/>
            <person name="Liu K.W."/>
            <person name="Yoshida K."/>
            <person name="Zhang L.S."/>
            <person name="Chang S.B."/>
            <person name="Chen F."/>
            <person name="Shi Y."/>
            <person name="Su Y.Y."/>
            <person name="Zhang Y.Q."/>
            <person name="Chen L.J."/>
            <person name="Yin Y."/>
            <person name="Lin M."/>
            <person name="Huang H."/>
            <person name="Deng H."/>
            <person name="Wang Z.W."/>
            <person name="Zhu S.L."/>
            <person name="Zhao X."/>
            <person name="Deng C."/>
            <person name="Niu S.C."/>
            <person name="Huang J."/>
            <person name="Wang M."/>
            <person name="Liu G.H."/>
            <person name="Yang H.J."/>
            <person name="Xiao X.J."/>
            <person name="Hsiao Y.Y."/>
            <person name="Wu W.L."/>
            <person name="Chen Y.Y."/>
            <person name="Mitsuda N."/>
            <person name="Ohme-Takagi M."/>
            <person name="Luo Y.B."/>
            <person name="Van de Peer Y."/>
            <person name="Liu Z.J."/>
        </authorList>
    </citation>
    <scope>NUCLEOTIDE SEQUENCE [LARGE SCALE GENOMIC DNA]</scope>
    <source>
        <tissue evidence="2">The whole plant</tissue>
    </source>
</reference>
<keyword evidence="3" id="KW-1185">Reference proteome</keyword>
<dbReference type="Pfam" id="PF13966">
    <property type="entry name" value="zf-RVT"/>
    <property type="match status" value="1"/>
</dbReference>
<dbReference type="AlphaFoldDB" id="A0A2I0VBN1"/>
<gene>
    <name evidence="2" type="ORF">MA16_Dca028153</name>
</gene>
<dbReference type="Proteomes" id="UP000233837">
    <property type="component" value="Unassembled WGS sequence"/>
</dbReference>
<dbReference type="EMBL" id="KZ504929">
    <property type="protein sequence ID" value="PKU60822.1"/>
    <property type="molecule type" value="Genomic_DNA"/>
</dbReference>
<proteinExistence type="predicted"/>
<sequence>MHYVNWQELCLPRYQGGLGFRDLAAWRGPLRARIAWMALHDVDSLLYKAVKAKYGLDFQHVSMSARRSSTWQVIHEGVVALETILRWRIGDGRDIRLLQKCWILDRKFERWPTFVNVEEVEEASVSQLLDGDMGWNTELVERCFGQVMAQRILAINNGLAEGNDLPELSQSCIGSSLAAAVYRSKLGEYHYPFCWLSKQKLHPRENFHWWRLLRNALPTNLWLARRGLASDESCLWGCNVEESVDHCANRCRNLREIFGIPDKWGISLPVTSSLGELLFVLGSLADTIPSLGQVYCYSVYQVRRARNDLKHTGACRPLSIIVVTVLSLLLRSYRTLIQKQWSTHQPSRLYHHKHWDAFQADVLAATTIREVVKDWMLELDGIIIEGDCANTIKWLQNLHDRKFGGHYNFEGPDLSFLLEFKQVLFQYSHRDSNRSANFCANLALTNNFVLYDINAVDFPPSLLPLLREDSTSV</sequence>
<reference evidence="2 3" key="2">
    <citation type="journal article" date="2017" name="Nature">
        <title>The Apostasia genome and the evolution of orchids.</title>
        <authorList>
            <person name="Zhang G.Q."/>
            <person name="Liu K.W."/>
            <person name="Li Z."/>
            <person name="Lohaus R."/>
            <person name="Hsiao Y.Y."/>
            <person name="Niu S.C."/>
            <person name="Wang J.Y."/>
            <person name="Lin Y.C."/>
            <person name="Xu Q."/>
            <person name="Chen L.J."/>
            <person name="Yoshida K."/>
            <person name="Fujiwara S."/>
            <person name="Wang Z.W."/>
            <person name="Zhang Y.Q."/>
            <person name="Mitsuda N."/>
            <person name="Wang M."/>
            <person name="Liu G.H."/>
            <person name="Pecoraro L."/>
            <person name="Huang H.X."/>
            <person name="Xiao X.J."/>
            <person name="Lin M."/>
            <person name="Wu X.Y."/>
            <person name="Wu W.L."/>
            <person name="Chen Y.Y."/>
            <person name="Chang S.B."/>
            <person name="Sakamoto S."/>
            <person name="Ohme-Takagi M."/>
            <person name="Yagi M."/>
            <person name="Zeng S.J."/>
            <person name="Shen C.Y."/>
            <person name="Yeh C.M."/>
            <person name="Luo Y.B."/>
            <person name="Tsai W.C."/>
            <person name="Van de Peer Y."/>
            <person name="Liu Z.J."/>
        </authorList>
    </citation>
    <scope>NUCLEOTIDE SEQUENCE [LARGE SCALE GENOMIC DNA]</scope>
    <source>
        <tissue evidence="2">The whole plant</tissue>
    </source>
</reference>
<organism evidence="2 3">
    <name type="scientific">Dendrobium catenatum</name>
    <dbReference type="NCBI Taxonomy" id="906689"/>
    <lineage>
        <taxon>Eukaryota</taxon>
        <taxon>Viridiplantae</taxon>
        <taxon>Streptophyta</taxon>
        <taxon>Embryophyta</taxon>
        <taxon>Tracheophyta</taxon>
        <taxon>Spermatophyta</taxon>
        <taxon>Magnoliopsida</taxon>
        <taxon>Liliopsida</taxon>
        <taxon>Asparagales</taxon>
        <taxon>Orchidaceae</taxon>
        <taxon>Epidendroideae</taxon>
        <taxon>Malaxideae</taxon>
        <taxon>Dendrobiinae</taxon>
        <taxon>Dendrobium</taxon>
    </lineage>
</organism>
<dbReference type="InterPro" id="IPR026960">
    <property type="entry name" value="RVT-Znf"/>
</dbReference>
<feature type="domain" description="Reverse transcriptase zinc-binding" evidence="1">
    <location>
        <begin position="193"/>
        <end position="256"/>
    </location>
</feature>
<evidence type="ECO:0000313" key="2">
    <source>
        <dbReference type="EMBL" id="PKU60822.1"/>
    </source>
</evidence>
<protein>
    <submittedName>
        <fullName evidence="2">Putative mitochondrial protein</fullName>
    </submittedName>
</protein>
<evidence type="ECO:0000313" key="3">
    <source>
        <dbReference type="Proteomes" id="UP000233837"/>
    </source>
</evidence>
<accession>A0A2I0VBN1</accession>
<name>A0A2I0VBN1_9ASPA</name>